<dbReference type="SUPFAM" id="SSF52047">
    <property type="entry name" value="RNI-like"/>
    <property type="match status" value="1"/>
</dbReference>
<feature type="region of interest" description="Disordered" evidence="1">
    <location>
        <begin position="19"/>
        <end position="45"/>
    </location>
</feature>
<organism evidence="2 3">
    <name type="scientific">Collybiopsis confluens</name>
    <dbReference type="NCBI Taxonomy" id="2823264"/>
    <lineage>
        <taxon>Eukaryota</taxon>
        <taxon>Fungi</taxon>
        <taxon>Dikarya</taxon>
        <taxon>Basidiomycota</taxon>
        <taxon>Agaricomycotina</taxon>
        <taxon>Agaricomycetes</taxon>
        <taxon>Agaricomycetidae</taxon>
        <taxon>Agaricales</taxon>
        <taxon>Marasmiineae</taxon>
        <taxon>Omphalotaceae</taxon>
        <taxon>Collybiopsis</taxon>
    </lineage>
</organism>
<reference evidence="2 3" key="1">
    <citation type="journal article" date="2020" name="ISME J.">
        <title>Uncovering the hidden diversity of litter-decomposition mechanisms in mushroom-forming fungi.</title>
        <authorList>
            <person name="Floudas D."/>
            <person name="Bentzer J."/>
            <person name="Ahren D."/>
            <person name="Johansson T."/>
            <person name="Persson P."/>
            <person name="Tunlid A."/>
        </authorList>
    </citation>
    <scope>NUCLEOTIDE SEQUENCE [LARGE SCALE GENOMIC DNA]</scope>
    <source>
        <strain evidence="2 3">CBS 406.79</strain>
    </source>
</reference>
<accession>A0A8H5MA50</accession>
<name>A0A8H5MA50_9AGAR</name>
<keyword evidence="3" id="KW-1185">Reference proteome</keyword>
<evidence type="ECO:0000313" key="3">
    <source>
        <dbReference type="Proteomes" id="UP000518752"/>
    </source>
</evidence>
<dbReference type="Proteomes" id="UP000518752">
    <property type="component" value="Unassembled WGS sequence"/>
</dbReference>
<evidence type="ECO:0000313" key="2">
    <source>
        <dbReference type="EMBL" id="KAF5386349.1"/>
    </source>
</evidence>
<proteinExistence type="predicted"/>
<dbReference type="InterPro" id="IPR032675">
    <property type="entry name" value="LRR_dom_sf"/>
</dbReference>
<dbReference type="Gene3D" id="3.80.10.10">
    <property type="entry name" value="Ribonuclease Inhibitor"/>
    <property type="match status" value="1"/>
</dbReference>
<dbReference type="AlphaFoldDB" id="A0A8H5MA50"/>
<evidence type="ECO:0000256" key="1">
    <source>
        <dbReference type="SAM" id="MobiDB-lite"/>
    </source>
</evidence>
<comment type="caution">
    <text evidence="2">The sequence shown here is derived from an EMBL/GenBank/DDBJ whole genome shotgun (WGS) entry which is preliminary data.</text>
</comment>
<dbReference type="OrthoDB" id="3266451at2759"/>
<evidence type="ECO:0008006" key="4">
    <source>
        <dbReference type="Google" id="ProtNLM"/>
    </source>
</evidence>
<sequence length="561" mass="63354">MTQPGVFLIYAESADLKKFSSSFPGPEPPYPPPAQMSNSNNPSSDSDLVSIDMNAIYEYLRSPYGIPEQRASETRQFLELINHRIARHQLGIAQLQTQLLFLSTELERDEADATRLRSVLSPVHRLPNEVLCRIFVWICHSKDSVTSRPFVLAGVCNRWRTLCLSYSRLWSKFHFGFHQNGLGSYDKWNLLDLFLQRSGQQSLTISIYYNESRPDFTLFHKFARCASRWGNIVVKSAHDEWLPMYLSEGVQFPALESLDIGLSGRDLETFENAPRLKKLTATSTLSLSQQVLQRIIDLSYTADAPNFRDVITSCPRLLTLSITGHRHDLLPENIPGIIVPTLTTLGIKGGGSALCQMLRFFTAPALTSLLVLVWHDVNILPHSDFDVTCSCIHAFLERSHCELKKLQLETDWSDSQLLVLLSKIPSLEELTVCELNYNIDIDDRRPNPPGLATKSFFEGLHSFKSSPFPLVPNLRSLTFKIRLRNFDDEAFVSMVLSRWIPVTAAGDAGYVKRKFTSLRSVDLSLAVPTDTTGRDMAALEVLKHIGIQFKCTVSQCKLSRK</sequence>
<protein>
    <recommendedName>
        <fullName evidence="4">F-box domain-containing protein</fullName>
    </recommendedName>
</protein>
<gene>
    <name evidence="2" type="ORF">D9757_006689</name>
</gene>
<feature type="compositionally biased region" description="Pro residues" evidence="1">
    <location>
        <begin position="25"/>
        <end position="34"/>
    </location>
</feature>
<dbReference type="EMBL" id="JAACJN010000036">
    <property type="protein sequence ID" value="KAF5386349.1"/>
    <property type="molecule type" value="Genomic_DNA"/>
</dbReference>